<feature type="transmembrane region" description="Helical" evidence="2">
    <location>
        <begin position="605"/>
        <end position="621"/>
    </location>
</feature>
<accession>A0ABP9PTC0</accession>
<feature type="transmembrane region" description="Helical" evidence="2">
    <location>
        <begin position="526"/>
        <end position="545"/>
    </location>
</feature>
<gene>
    <name evidence="3" type="ORF">GCM10023340_31170</name>
</gene>
<dbReference type="Gene3D" id="3.90.550.10">
    <property type="entry name" value="Spore Coat Polysaccharide Biosynthesis Protein SpsA, Chain A"/>
    <property type="match status" value="1"/>
</dbReference>
<comment type="caution">
    <text evidence="3">The sequence shown here is derived from an EMBL/GenBank/DDBJ whole genome shotgun (WGS) entry which is preliminary data.</text>
</comment>
<dbReference type="SUPFAM" id="SSF53448">
    <property type="entry name" value="Nucleotide-diphospho-sugar transferases"/>
    <property type="match status" value="1"/>
</dbReference>
<feature type="transmembrane region" description="Helical" evidence="2">
    <location>
        <begin position="712"/>
        <end position="732"/>
    </location>
</feature>
<dbReference type="InterPro" id="IPR029044">
    <property type="entry name" value="Nucleotide-diphossugar_trans"/>
</dbReference>
<evidence type="ECO:0000313" key="4">
    <source>
        <dbReference type="Proteomes" id="UP001500221"/>
    </source>
</evidence>
<dbReference type="InterPro" id="IPR050834">
    <property type="entry name" value="Glycosyltransf_2"/>
</dbReference>
<dbReference type="Pfam" id="PF13641">
    <property type="entry name" value="Glyco_tranf_2_3"/>
    <property type="match status" value="1"/>
</dbReference>
<keyword evidence="2" id="KW-1133">Transmembrane helix</keyword>
<protein>
    <recommendedName>
        <fullName evidence="5">Glycosyltransferase family 2 protein</fullName>
    </recommendedName>
</protein>
<feature type="transmembrane region" description="Helical" evidence="2">
    <location>
        <begin position="479"/>
        <end position="505"/>
    </location>
</feature>
<dbReference type="PANTHER" id="PTHR43685:SF3">
    <property type="entry name" value="SLR2126 PROTEIN"/>
    <property type="match status" value="1"/>
</dbReference>
<evidence type="ECO:0000256" key="2">
    <source>
        <dbReference type="SAM" id="Phobius"/>
    </source>
</evidence>
<keyword evidence="2" id="KW-0472">Membrane</keyword>
<dbReference type="PANTHER" id="PTHR43685">
    <property type="entry name" value="GLYCOSYLTRANSFERASE"/>
    <property type="match status" value="1"/>
</dbReference>
<proteinExistence type="predicted"/>
<evidence type="ECO:0000313" key="3">
    <source>
        <dbReference type="EMBL" id="GAA5151846.1"/>
    </source>
</evidence>
<evidence type="ECO:0008006" key="5">
    <source>
        <dbReference type="Google" id="ProtNLM"/>
    </source>
</evidence>
<dbReference type="RefSeq" id="WP_345460473.1">
    <property type="nucleotide sequence ID" value="NZ_BAABKG010000004.1"/>
</dbReference>
<feature type="transmembrane region" description="Helical" evidence="2">
    <location>
        <begin position="744"/>
        <end position="765"/>
    </location>
</feature>
<keyword evidence="2" id="KW-0812">Transmembrane</keyword>
<feature type="transmembrane region" description="Helical" evidence="2">
    <location>
        <begin position="628"/>
        <end position="646"/>
    </location>
</feature>
<dbReference type="EMBL" id="BAABKG010000004">
    <property type="protein sequence ID" value="GAA5151846.1"/>
    <property type="molecule type" value="Genomic_DNA"/>
</dbReference>
<reference evidence="4" key="1">
    <citation type="journal article" date="2019" name="Int. J. Syst. Evol. Microbiol.">
        <title>The Global Catalogue of Microorganisms (GCM) 10K type strain sequencing project: providing services to taxonomists for standard genome sequencing and annotation.</title>
        <authorList>
            <consortium name="The Broad Institute Genomics Platform"/>
            <consortium name="The Broad Institute Genome Sequencing Center for Infectious Disease"/>
            <person name="Wu L."/>
            <person name="Ma J."/>
        </authorList>
    </citation>
    <scope>NUCLEOTIDE SEQUENCE [LARGE SCALE GENOMIC DNA]</scope>
    <source>
        <strain evidence="4">JCM 18459</strain>
    </source>
</reference>
<name>A0ABP9PTC0_9ACTN</name>
<keyword evidence="4" id="KW-1185">Reference proteome</keyword>
<feature type="transmembrane region" description="Helical" evidence="2">
    <location>
        <begin position="777"/>
        <end position="797"/>
    </location>
</feature>
<evidence type="ECO:0000256" key="1">
    <source>
        <dbReference type="SAM" id="MobiDB-lite"/>
    </source>
</evidence>
<organism evidence="3 4">
    <name type="scientific">Nocardioides marinquilinus</name>
    <dbReference type="NCBI Taxonomy" id="1210400"/>
    <lineage>
        <taxon>Bacteria</taxon>
        <taxon>Bacillati</taxon>
        <taxon>Actinomycetota</taxon>
        <taxon>Actinomycetes</taxon>
        <taxon>Propionibacteriales</taxon>
        <taxon>Nocardioidaceae</taxon>
        <taxon>Nocardioides</taxon>
    </lineage>
</organism>
<feature type="region of interest" description="Disordered" evidence="1">
    <location>
        <begin position="965"/>
        <end position="984"/>
    </location>
</feature>
<sequence length="984" mass="102420">MSSPSPHAGVAVVLVTHDGARWLPGVLAGLAEQDAVARVVAVDTGSLDASRDLVRGAFPDADLLELTSAVSFPGAVDAALAHLDALPPEQRPEWVWLLHDDARPAPGALAALLEAASDRPDVDVLGPKLREWPSLRRLLELGVTISGTGRRETGLETGEYDQGQHDERREVLAVNSAGMLARREVLAGLGGFDERLPMFGNDVDLGWRAAAAGHTTLVVPEAVVFHAEAAHRGLRRTALTGRHTHFQERRAALYTLLVNSRTAALPWRVLRLTLGTLVRMLGFVLLRSVGEALDDLAALVAVVGRPGAVRAGRRARREQARRLGSAPDTARVKALLPPPWVPYRHGLDFLADVTSAASQQAADIGERRRIAAAEADPSSLAAARLRAEQARRERDDDEEGELADTGAFARFVTNPVALALTAVVVVLLVGAGAAWGSVSGGALSPVPEGAGDWWSLHLDAWHELAGGTDVPAPPYVLPLALLASVVGTTAAVSALLVLSAPFALWGAFRFLRVTGRLVSTRGAPRVLLVGGATAYAVVPVVSGAWGNGRLGVVVAAALLPWLAHATLGFADPEPDRRRRAGWRVGLLLALVASFTPLVWVLAAVVVVLGLLVTLLLARSALASRTAWSPPLVALLVPVVVLLPWWLPALRAGAGDALLLEAGRVPAESLTSSGLLTGRLDVAYGAPDWVGWLLLGLAVVALVPRATRIPVTVCWLVALLAAGLAALLAPLSLTALTTTTPPGLAVLVVVVQGCLLTAAVLGGQGLARSRLNSLTRTVALGLAAVAAAVPVAGLVWAVTGDDALESDPAGVVPAYMEQRVEQSPARGVLVVTGSIADGLAYEVRRGDGVTLGEDEVLALTPEDAATTEAVRDLAARPTRDLVDRLGEDGVQWLLLPAPADGEVAARLDATSGLTQSGSDPGSRAWEVTRPLGDGVAGDGSSLRPVLLGVQGLAVLVALVLALPTLRAPRPPAPDETPDERTGRAS</sequence>
<dbReference type="Proteomes" id="UP001500221">
    <property type="component" value="Unassembled WGS sequence"/>
</dbReference>
<feature type="transmembrane region" description="Helical" evidence="2">
    <location>
        <begin position="688"/>
        <end position="705"/>
    </location>
</feature>
<feature type="transmembrane region" description="Helical" evidence="2">
    <location>
        <begin position="416"/>
        <end position="438"/>
    </location>
</feature>